<keyword evidence="4" id="KW-1185">Reference proteome</keyword>
<evidence type="ECO:0000313" key="2">
    <source>
        <dbReference type="EMBL" id="CAF1151274.1"/>
    </source>
</evidence>
<dbReference type="Proteomes" id="UP000663852">
    <property type="component" value="Unassembled WGS sequence"/>
</dbReference>
<name>A0A814SSJ6_ADIRI</name>
<dbReference type="EMBL" id="CAJNOJ010000445">
    <property type="protein sequence ID" value="CAF1450885.1"/>
    <property type="molecule type" value="Genomic_DNA"/>
</dbReference>
<accession>A0A814SSJ6</accession>
<dbReference type="AlphaFoldDB" id="A0A814SSJ6"/>
<gene>
    <name evidence="3" type="ORF">EDS130_LOCUS39510</name>
    <name evidence="2" type="ORF">XAT740_LOCUS20964</name>
</gene>
<reference evidence="2" key="1">
    <citation type="submission" date="2021-02" db="EMBL/GenBank/DDBJ databases">
        <authorList>
            <person name="Nowell W R."/>
        </authorList>
    </citation>
    <scope>NUCLEOTIDE SEQUENCE</scope>
</reference>
<comment type="caution">
    <text evidence="2">The sequence shown here is derived from an EMBL/GenBank/DDBJ whole genome shotgun (WGS) entry which is preliminary data.</text>
</comment>
<protein>
    <submittedName>
        <fullName evidence="2">Uncharacterized protein</fullName>
    </submittedName>
</protein>
<organism evidence="2 4">
    <name type="scientific">Adineta ricciae</name>
    <name type="common">Rotifer</name>
    <dbReference type="NCBI Taxonomy" id="249248"/>
    <lineage>
        <taxon>Eukaryota</taxon>
        <taxon>Metazoa</taxon>
        <taxon>Spiralia</taxon>
        <taxon>Gnathifera</taxon>
        <taxon>Rotifera</taxon>
        <taxon>Eurotatoria</taxon>
        <taxon>Bdelloidea</taxon>
        <taxon>Adinetida</taxon>
        <taxon>Adinetidae</taxon>
        <taxon>Adineta</taxon>
    </lineage>
</organism>
<dbReference type="EMBL" id="CAJNOR010001486">
    <property type="protein sequence ID" value="CAF1151274.1"/>
    <property type="molecule type" value="Genomic_DNA"/>
</dbReference>
<evidence type="ECO:0000256" key="1">
    <source>
        <dbReference type="SAM" id="MobiDB-lite"/>
    </source>
</evidence>
<evidence type="ECO:0000313" key="3">
    <source>
        <dbReference type="EMBL" id="CAF1450885.1"/>
    </source>
</evidence>
<feature type="region of interest" description="Disordered" evidence="1">
    <location>
        <begin position="37"/>
        <end position="76"/>
    </location>
</feature>
<proteinExistence type="predicted"/>
<sequence>MGNSADNQLQLHSNSVYFKKSNSNSAPTPAQLFELHSNSNIRLKNPTPLQLYTRLNNPTPTLSEKASTSELTPTPV</sequence>
<evidence type="ECO:0000313" key="4">
    <source>
        <dbReference type="Proteomes" id="UP000663828"/>
    </source>
</evidence>
<dbReference type="Proteomes" id="UP000663828">
    <property type="component" value="Unassembled WGS sequence"/>
</dbReference>